<dbReference type="Pfam" id="PF19780">
    <property type="entry name" value="DUF6265"/>
    <property type="match status" value="1"/>
</dbReference>
<organism evidence="3 4">
    <name type="scientific">Pedobacter cryoconitis</name>
    <dbReference type="NCBI Taxonomy" id="188932"/>
    <lineage>
        <taxon>Bacteria</taxon>
        <taxon>Pseudomonadati</taxon>
        <taxon>Bacteroidota</taxon>
        <taxon>Sphingobacteriia</taxon>
        <taxon>Sphingobacteriales</taxon>
        <taxon>Sphingobacteriaceae</taxon>
        <taxon>Pedobacter</taxon>
    </lineage>
</organism>
<dbReference type="AlphaFoldDB" id="A0A7W8YRQ1"/>
<protein>
    <recommendedName>
        <fullName evidence="2">DUF6265 domain-containing protein</fullName>
    </recommendedName>
</protein>
<feature type="domain" description="DUF6265" evidence="2">
    <location>
        <begin position="38"/>
        <end position="145"/>
    </location>
</feature>
<name>A0A7W8YRQ1_9SPHI</name>
<dbReference type="InterPro" id="IPR046232">
    <property type="entry name" value="DUF6265"/>
</dbReference>
<feature type="signal peptide" evidence="1">
    <location>
        <begin position="1"/>
        <end position="21"/>
    </location>
</feature>
<comment type="caution">
    <text evidence="3">The sequence shown here is derived from an EMBL/GenBank/DDBJ whole genome shotgun (WGS) entry which is preliminary data.</text>
</comment>
<evidence type="ECO:0000259" key="2">
    <source>
        <dbReference type="Pfam" id="PF19780"/>
    </source>
</evidence>
<accession>A0A7W8YRQ1</accession>
<proteinExistence type="predicted"/>
<sequence length="159" mass="17969">MKVNQLLLTFIVFLLSTAIYAQQPMISKKQSTDFKKLEWLLGKWNRTNGKPGQITTEEWVKESAFKLKGMGVMRKGADTAFVEKMTLLVKDNAIFFVADVKENNGLVYFKLTTITSNGFTCENPEHDFPKKIVYKLAGKDLQATISGNGKSIDYSFARL</sequence>
<evidence type="ECO:0000313" key="4">
    <source>
        <dbReference type="Proteomes" id="UP000537718"/>
    </source>
</evidence>
<evidence type="ECO:0000256" key="1">
    <source>
        <dbReference type="SAM" id="SignalP"/>
    </source>
</evidence>
<dbReference type="EMBL" id="JACHCF010000003">
    <property type="protein sequence ID" value="MBB5620338.1"/>
    <property type="molecule type" value="Genomic_DNA"/>
</dbReference>
<feature type="chain" id="PRO_5030897556" description="DUF6265 domain-containing protein" evidence="1">
    <location>
        <begin position="22"/>
        <end position="159"/>
    </location>
</feature>
<dbReference type="RefSeq" id="WP_183866377.1">
    <property type="nucleotide sequence ID" value="NZ_JACHCF010000003.1"/>
</dbReference>
<evidence type="ECO:0000313" key="3">
    <source>
        <dbReference type="EMBL" id="MBB5620338.1"/>
    </source>
</evidence>
<gene>
    <name evidence="3" type="ORF">HDE69_001387</name>
</gene>
<reference evidence="3 4" key="1">
    <citation type="submission" date="2020-08" db="EMBL/GenBank/DDBJ databases">
        <title>Genomic Encyclopedia of Type Strains, Phase IV (KMG-V): Genome sequencing to study the core and pangenomes of soil and plant-associated prokaryotes.</title>
        <authorList>
            <person name="Whitman W."/>
        </authorList>
    </citation>
    <scope>NUCLEOTIDE SEQUENCE [LARGE SCALE GENOMIC DNA]</scope>
    <source>
        <strain evidence="3 4">MP7CTX6</strain>
    </source>
</reference>
<keyword evidence="1" id="KW-0732">Signal</keyword>
<dbReference type="Proteomes" id="UP000537718">
    <property type="component" value="Unassembled WGS sequence"/>
</dbReference>